<feature type="region of interest" description="Disordered" evidence="16">
    <location>
        <begin position="300"/>
        <end position="498"/>
    </location>
</feature>
<keyword evidence="8 15" id="KW-0863">Zinc-finger</keyword>
<evidence type="ECO:0000256" key="8">
    <source>
        <dbReference type="ARBA" id="ARBA00022771"/>
    </source>
</evidence>
<dbReference type="AlphaFoldDB" id="A0A9B0TUJ1"/>
<reference evidence="19" key="1">
    <citation type="submission" date="2025-08" db="UniProtKB">
        <authorList>
            <consortium name="RefSeq"/>
        </authorList>
    </citation>
    <scope>IDENTIFICATION</scope>
    <source>
        <tissue evidence="19">Spleen</tissue>
    </source>
</reference>
<keyword evidence="4" id="KW-1017">Isopeptide bond</keyword>
<dbReference type="InterPro" id="IPR057356">
    <property type="entry name" value="Znf-C2H2_ZNF592"/>
</dbReference>
<organism evidence="18 19">
    <name type="scientific">Chrysochloris asiatica</name>
    <name type="common">Cape golden mole</name>
    <dbReference type="NCBI Taxonomy" id="185453"/>
    <lineage>
        <taxon>Eukaryota</taxon>
        <taxon>Metazoa</taxon>
        <taxon>Chordata</taxon>
        <taxon>Craniata</taxon>
        <taxon>Vertebrata</taxon>
        <taxon>Euteleostomi</taxon>
        <taxon>Mammalia</taxon>
        <taxon>Eutheria</taxon>
        <taxon>Afrotheria</taxon>
        <taxon>Chrysochloridae</taxon>
        <taxon>Chrysochlorinae</taxon>
        <taxon>Chrysochloris</taxon>
    </lineage>
</organism>
<feature type="region of interest" description="Disordered" evidence="16">
    <location>
        <begin position="247"/>
        <end position="284"/>
    </location>
</feature>
<evidence type="ECO:0000256" key="1">
    <source>
        <dbReference type="ARBA" id="ARBA00003767"/>
    </source>
</evidence>
<dbReference type="Pfam" id="PF16622">
    <property type="entry name" value="zf-C2H2_11"/>
    <property type="match status" value="1"/>
</dbReference>
<gene>
    <name evidence="19" type="primary">ZNF592</name>
</gene>
<feature type="compositionally biased region" description="Basic and acidic residues" evidence="16">
    <location>
        <begin position="452"/>
        <end position="461"/>
    </location>
</feature>
<dbReference type="Pfam" id="PF25412">
    <property type="entry name" value="zf-C2H2_ZNF592"/>
    <property type="match status" value="1"/>
</dbReference>
<dbReference type="InterPro" id="IPR041697">
    <property type="entry name" value="Znf-C2H2_11"/>
</dbReference>
<feature type="compositionally biased region" description="Low complexity" evidence="16">
    <location>
        <begin position="462"/>
        <end position="473"/>
    </location>
</feature>
<keyword evidence="7" id="KW-0677">Repeat</keyword>
<dbReference type="InterPro" id="IPR036236">
    <property type="entry name" value="Znf_C2H2_sf"/>
</dbReference>
<feature type="compositionally biased region" description="Polar residues" evidence="16">
    <location>
        <begin position="955"/>
        <end position="965"/>
    </location>
</feature>
<evidence type="ECO:0000256" key="5">
    <source>
        <dbReference type="ARBA" id="ARBA00022553"/>
    </source>
</evidence>
<feature type="domain" description="C2H2-type" evidence="17">
    <location>
        <begin position="745"/>
        <end position="772"/>
    </location>
</feature>
<keyword evidence="13" id="KW-0804">Transcription</keyword>
<comment type="similarity">
    <text evidence="3">Belongs to the krueppel C2H2-type zinc-finger protein family.</text>
</comment>
<feature type="compositionally biased region" description="Polar residues" evidence="16">
    <location>
        <begin position="1247"/>
        <end position="1266"/>
    </location>
</feature>
<feature type="compositionally biased region" description="Basic and acidic residues" evidence="16">
    <location>
        <begin position="969"/>
        <end position="980"/>
    </location>
</feature>
<dbReference type="Gene3D" id="3.30.160.60">
    <property type="entry name" value="Classic Zinc Finger"/>
    <property type="match status" value="4"/>
</dbReference>
<feature type="compositionally biased region" description="Basic and acidic residues" evidence="16">
    <location>
        <begin position="220"/>
        <end position="235"/>
    </location>
</feature>
<dbReference type="PROSITE" id="PS50157">
    <property type="entry name" value="ZINC_FINGER_C2H2_2"/>
    <property type="match status" value="5"/>
</dbReference>
<evidence type="ECO:0000256" key="14">
    <source>
        <dbReference type="ARBA" id="ARBA00023242"/>
    </source>
</evidence>
<keyword evidence="11" id="KW-0805">Transcription regulation</keyword>
<evidence type="ECO:0000256" key="7">
    <source>
        <dbReference type="ARBA" id="ARBA00022737"/>
    </source>
</evidence>
<comment type="function">
    <text evidence="1">May be involved in transcriptional regulation.</text>
</comment>
<sequence>MGDMKTPDFDDLLAAFDIPDPTSLDAKEAIQTPSEENESPLKPSGVCLDESVSLSHSGSAPDVPAVSVIVKNTSRQESFEAEKDHVTPSLLHNGFRGPELPPDPHNLGHNCGKFESTFMNGDSARTLPGKLEPSKSEPLPTFTQFSPISSPEPEDAIKDNGFGMKPKHSDSYFPPPPGCGSLGGPALDALGKFPVPELHMFDHFCKKEPKPEPLPSGGQQEHEQSGLKAVESHKELDATRFFGDALDFNNHPSTNSIGEARGLGPELGTCSSVPPRQRLKPVHSKLSSCVAALVALQAKRVASVPKEDQSGHPKDPSGPIKEGSKGSPKMPKSPKSPRSPLEATRKIIKPSDSPRSLCSDSSSKGSPSVVASSPPAIPKVRIKTIKTSSGEIKRTVTRILPDPDDPNKSPVGSPLGSAGAEGPSEVTGDEGIALPTEEHFSEVDINSGSPQGDRKGEESKASESSSPCCSSGPRTPRGASPGSQMGKKQQQQSSASSLTPANLLPKAVHLANLNLVPHSVAASVTAKSSAQRRSQPQLTQMSVPLVHQVKKAAPLIVEVFNKVLHSANPVPLYAPNLSPPVDSRIHVPASGYCCLECGDAFALEKSLSQHYGRRSVHIEVLCTLCSKTLLFFNKCSLLRHARDHKSKGLVMQCSQLLVKPISADKMFVPAPANSTAPATPAPAASPKPDLTSASSSPPPPALPLYPDPVRLIRYGLKCLECHKQLQDYIALAAHFQRVTEETEGLTCQVCQMLLPNQCSFCAHQRIHAYKSPYCCPECGALCRSAYFQTHVKENCLHYARKVGYRCIHCGVVHLTLALLKSHIQERHCQVFHKCAFCPMAFKTASSTAEHSASQHPAQPHKPSQLIYKCSCGMVFNKKRHIQQHFYQNASKAQVGVFKCPECPLLFPQKPELMHHVQSTHGVPRNVDELSSLQSSVDTSSSRPSSRVNAEPPATSVATRGSSLPSSRWGKPEAHRRGDARSRLRNTGWTCHECQEWVPDRESYVSHMKKSHGRVLKRYPCRQCEQSFHTPSRLRKHIRNNHDTVKQVYTCGYCTEDSRSFPRPSLLENHISLMHGIRNPDVSQTSKVRPPGGPIPQVNHLKRPFSEAGDAPGTTNGTTVPSSKRHKSLFQCAKCSFATDSGLEFKRHIPQHQTDSSTAQCLLCGLCYTSASSLSRHLFIVHKMREQEEEEEAVAEPAVEAAEPEEGSGEEETRENGLEECAGRPLSAHLEARSSLGLVPEEDGAQDAPSQLQASRDQDSHAPSPSV</sequence>
<feature type="region of interest" description="Disordered" evidence="16">
    <location>
        <begin position="673"/>
        <end position="702"/>
    </location>
</feature>
<dbReference type="InterPro" id="IPR013087">
    <property type="entry name" value="Znf_C2H2_type"/>
</dbReference>
<name>A0A9B0TUJ1_CHRAS</name>
<feature type="domain" description="C2H2-type" evidence="17">
    <location>
        <begin position="1018"/>
        <end position="1046"/>
    </location>
</feature>
<dbReference type="Proteomes" id="UP000504623">
    <property type="component" value="Unplaced"/>
</dbReference>
<evidence type="ECO:0000313" key="19">
    <source>
        <dbReference type="RefSeq" id="XP_006867220.1"/>
    </source>
</evidence>
<feature type="domain" description="C2H2-type" evidence="17">
    <location>
        <begin position="897"/>
        <end position="925"/>
    </location>
</feature>
<keyword evidence="12" id="KW-0238">DNA-binding</keyword>
<evidence type="ECO:0000256" key="16">
    <source>
        <dbReference type="SAM" id="MobiDB-lite"/>
    </source>
</evidence>
<feature type="compositionally biased region" description="Basic and acidic residues" evidence="16">
    <location>
        <begin position="305"/>
        <end position="315"/>
    </location>
</feature>
<keyword evidence="10" id="KW-0832">Ubl conjugation</keyword>
<feature type="compositionally biased region" description="Low complexity" evidence="16">
    <location>
        <begin position="930"/>
        <end position="945"/>
    </location>
</feature>
<evidence type="ECO:0000256" key="6">
    <source>
        <dbReference type="ARBA" id="ARBA00022723"/>
    </source>
</evidence>
<feature type="region of interest" description="Disordered" evidence="16">
    <location>
        <begin position="1188"/>
        <end position="1266"/>
    </location>
</feature>
<keyword evidence="14" id="KW-0539">Nucleus</keyword>
<comment type="subcellular location">
    <subcellularLocation>
        <location evidence="2">Nucleus</location>
    </subcellularLocation>
</comment>
<proteinExistence type="inferred from homology"/>
<dbReference type="SUPFAM" id="SSF57667">
    <property type="entry name" value="beta-beta-alpha zinc fingers"/>
    <property type="match status" value="1"/>
</dbReference>
<dbReference type="InterPro" id="IPR045914">
    <property type="entry name" value="Zn532-like"/>
</dbReference>
<dbReference type="FunFam" id="3.30.160.60:FF:000797">
    <property type="entry name" value="zinc finger protein 592 isoform X1"/>
    <property type="match status" value="1"/>
</dbReference>
<evidence type="ECO:0000256" key="4">
    <source>
        <dbReference type="ARBA" id="ARBA00022499"/>
    </source>
</evidence>
<feature type="region of interest" description="Disordered" evidence="16">
    <location>
        <begin position="929"/>
        <end position="980"/>
    </location>
</feature>
<dbReference type="SMART" id="SM00355">
    <property type="entry name" value="ZnF_C2H2"/>
    <property type="match status" value="13"/>
</dbReference>
<feature type="domain" description="C2H2-type" evidence="17">
    <location>
        <begin position="1158"/>
        <end position="1186"/>
    </location>
</feature>
<feature type="compositionally biased region" description="Low complexity" evidence="16">
    <location>
        <begin position="686"/>
        <end position="695"/>
    </location>
</feature>
<evidence type="ECO:0000256" key="13">
    <source>
        <dbReference type="ARBA" id="ARBA00023163"/>
    </source>
</evidence>
<evidence type="ECO:0000256" key="2">
    <source>
        <dbReference type="ARBA" id="ARBA00004123"/>
    </source>
</evidence>
<feature type="compositionally biased region" description="Low complexity" evidence="16">
    <location>
        <begin position="482"/>
        <end position="497"/>
    </location>
</feature>
<evidence type="ECO:0000256" key="11">
    <source>
        <dbReference type="ARBA" id="ARBA00023015"/>
    </source>
</evidence>
<evidence type="ECO:0000256" key="9">
    <source>
        <dbReference type="ARBA" id="ARBA00022833"/>
    </source>
</evidence>
<dbReference type="GO" id="GO:0005634">
    <property type="term" value="C:nucleus"/>
    <property type="evidence" value="ECO:0007669"/>
    <property type="project" value="UniProtKB-SubCell"/>
</dbReference>
<dbReference type="GeneID" id="102814222"/>
<dbReference type="CTD" id="9640"/>
<feature type="compositionally biased region" description="Low complexity" evidence="16">
    <location>
        <begin position="350"/>
        <end position="373"/>
    </location>
</feature>
<evidence type="ECO:0000313" key="18">
    <source>
        <dbReference type="Proteomes" id="UP000504623"/>
    </source>
</evidence>
<dbReference type="PANTHER" id="PTHR47222:SF1">
    <property type="entry name" value="ZINC FINGER PROTEIN 592"/>
    <property type="match status" value="1"/>
</dbReference>
<dbReference type="GO" id="GO:0003677">
    <property type="term" value="F:DNA binding"/>
    <property type="evidence" value="ECO:0007669"/>
    <property type="project" value="UniProtKB-KW"/>
</dbReference>
<dbReference type="RefSeq" id="XP_006867220.1">
    <property type="nucleotide sequence ID" value="XM_006867158.1"/>
</dbReference>
<evidence type="ECO:0000256" key="10">
    <source>
        <dbReference type="ARBA" id="ARBA00022843"/>
    </source>
</evidence>
<evidence type="ECO:0000256" key="3">
    <source>
        <dbReference type="ARBA" id="ARBA00006991"/>
    </source>
</evidence>
<keyword evidence="6" id="KW-0479">Metal-binding</keyword>
<dbReference type="PROSITE" id="PS00028">
    <property type="entry name" value="ZINC_FINGER_C2H2_1"/>
    <property type="match status" value="5"/>
</dbReference>
<evidence type="ECO:0000259" key="17">
    <source>
        <dbReference type="PROSITE" id="PS50157"/>
    </source>
</evidence>
<feature type="compositionally biased region" description="Acidic residues" evidence="16">
    <location>
        <begin position="1201"/>
        <end position="1212"/>
    </location>
</feature>
<keyword evidence="18" id="KW-1185">Reference proteome</keyword>
<evidence type="ECO:0000256" key="12">
    <source>
        <dbReference type="ARBA" id="ARBA00023125"/>
    </source>
</evidence>
<protein>
    <submittedName>
        <fullName evidence="19">Zinc finger protein 592</fullName>
    </submittedName>
</protein>
<dbReference type="OrthoDB" id="8856548at2759"/>
<feature type="region of interest" description="Disordered" evidence="16">
    <location>
        <begin position="1"/>
        <end position="62"/>
    </location>
</feature>
<feature type="region of interest" description="Disordered" evidence="16">
    <location>
        <begin position="206"/>
        <end position="235"/>
    </location>
</feature>
<dbReference type="PANTHER" id="PTHR47222">
    <property type="entry name" value="ZINC FINGER PROTEIN 532-RELATED"/>
    <property type="match status" value="1"/>
</dbReference>
<accession>A0A9B0TUJ1</accession>
<feature type="region of interest" description="Disordered" evidence="16">
    <location>
        <begin position="131"/>
        <end position="153"/>
    </location>
</feature>
<feature type="domain" description="C2H2-type" evidence="17">
    <location>
        <begin position="592"/>
        <end position="617"/>
    </location>
</feature>
<keyword evidence="5" id="KW-0597">Phosphoprotein</keyword>
<dbReference type="GO" id="GO:0008270">
    <property type="term" value="F:zinc ion binding"/>
    <property type="evidence" value="ECO:0007669"/>
    <property type="project" value="UniProtKB-KW"/>
</dbReference>
<keyword evidence="9" id="KW-0862">Zinc</keyword>
<evidence type="ECO:0000256" key="15">
    <source>
        <dbReference type="PROSITE-ProRule" id="PRU00042"/>
    </source>
</evidence>